<evidence type="ECO:0000259" key="6">
    <source>
        <dbReference type="Pfam" id="PF08123"/>
    </source>
</evidence>
<name>A0ABU8T2V2_9PSEU</name>
<keyword evidence="8" id="KW-1185">Reference proteome</keyword>
<dbReference type="Gene3D" id="3.40.50.150">
    <property type="entry name" value="Vaccinia Virus protein VP39"/>
    <property type="match status" value="1"/>
</dbReference>
<dbReference type="Proteomes" id="UP001364211">
    <property type="component" value="Unassembled WGS sequence"/>
</dbReference>
<sequence>MSGVFAGLVRPAYRSVRRTATAVLFERRYGVRTDEVVPLDAFGLEHAERERYGATGWLTLRAILPRRTVTADDVFVDLGSGMGRVVLQAAMMYPFRRVLGVEIAGDLHRIAEANIAANRHRLAGRDVSLVHADVLDFEIPDDVTVAFLYNPFLGSIFRTVVDRLVESVDRNPRRLRIVYGNPREEEALLATGRCRPVRTLPGLRPGREWSRSNSWRLYEVLPRPAGERG</sequence>
<dbReference type="PANTHER" id="PTHR21451">
    <property type="entry name" value="HISTONE H3 METHYLTRANSFERASE"/>
    <property type="match status" value="1"/>
</dbReference>
<reference evidence="7 8" key="1">
    <citation type="submission" date="2024-03" db="EMBL/GenBank/DDBJ databases">
        <title>Draft genome sequence of Pseudonocardia sp. DW16-2.</title>
        <authorList>
            <person name="Duangmal K."/>
        </authorList>
    </citation>
    <scope>NUCLEOTIDE SEQUENCE [LARGE SCALE GENOMIC DNA]</scope>
    <source>
        <strain evidence="7 8">DW16-2</strain>
    </source>
</reference>
<gene>
    <name evidence="7" type="ORF">WJX68_04985</name>
</gene>
<dbReference type="SUPFAM" id="SSF53335">
    <property type="entry name" value="S-adenosyl-L-methionine-dependent methyltransferases"/>
    <property type="match status" value="1"/>
</dbReference>
<dbReference type="Pfam" id="PF08123">
    <property type="entry name" value="DOT1"/>
    <property type="match status" value="1"/>
</dbReference>
<evidence type="ECO:0000313" key="7">
    <source>
        <dbReference type="EMBL" id="MEJ8278278.1"/>
    </source>
</evidence>
<comment type="catalytic activity">
    <reaction evidence="5">
        <text>L-lysyl(79)-[histone H3] + 3 S-adenosyl-L-methionine = N(6),N(6),N(6)-trimethyl-L-lysyl(79)-[histone H3] + 3 S-adenosyl-L-homocysteine + 3 H(+)</text>
        <dbReference type="Rhea" id="RHEA:60328"/>
        <dbReference type="Rhea" id="RHEA-COMP:15549"/>
        <dbReference type="Rhea" id="RHEA-COMP:15552"/>
        <dbReference type="ChEBI" id="CHEBI:15378"/>
        <dbReference type="ChEBI" id="CHEBI:29969"/>
        <dbReference type="ChEBI" id="CHEBI:57856"/>
        <dbReference type="ChEBI" id="CHEBI:59789"/>
        <dbReference type="ChEBI" id="CHEBI:61961"/>
        <dbReference type="EC" id="2.1.1.360"/>
    </reaction>
</comment>
<proteinExistence type="predicted"/>
<dbReference type="EC" id="2.1.1.360" evidence="1"/>
<evidence type="ECO:0000256" key="5">
    <source>
        <dbReference type="ARBA" id="ARBA00047770"/>
    </source>
</evidence>
<evidence type="ECO:0000256" key="2">
    <source>
        <dbReference type="ARBA" id="ARBA00020987"/>
    </source>
</evidence>
<comment type="caution">
    <text evidence="7">The sequence shown here is derived from an EMBL/GenBank/DDBJ whole genome shotgun (WGS) entry which is preliminary data.</text>
</comment>
<feature type="domain" description="DOT1" evidence="6">
    <location>
        <begin position="50"/>
        <end position="122"/>
    </location>
</feature>
<dbReference type="RefSeq" id="WP_340286424.1">
    <property type="nucleotide sequence ID" value="NZ_JBBJUP010000003.1"/>
</dbReference>
<protein>
    <recommendedName>
        <fullName evidence="2">Histone-lysine N-methyltransferase, H3 lysine-79 specific</fullName>
        <ecNumber evidence="1">2.1.1.360</ecNumber>
    </recommendedName>
    <alternativeName>
        <fullName evidence="4">Histone H3-K79 methyltransferase</fullName>
    </alternativeName>
</protein>
<keyword evidence="3" id="KW-0156">Chromatin regulator</keyword>
<dbReference type="EMBL" id="JBBJUP010000003">
    <property type="protein sequence ID" value="MEJ8278278.1"/>
    <property type="molecule type" value="Genomic_DNA"/>
</dbReference>
<dbReference type="InterPro" id="IPR030445">
    <property type="entry name" value="H3-K79_meTrfase"/>
</dbReference>
<evidence type="ECO:0000313" key="8">
    <source>
        <dbReference type="Proteomes" id="UP001364211"/>
    </source>
</evidence>
<dbReference type="InterPro" id="IPR025789">
    <property type="entry name" value="DOT1_dom"/>
</dbReference>
<evidence type="ECO:0000256" key="1">
    <source>
        <dbReference type="ARBA" id="ARBA00012190"/>
    </source>
</evidence>
<evidence type="ECO:0000256" key="3">
    <source>
        <dbReference type="ARBA" id="ARBA00022853"/>
    </source>
</evidence>
<evidence type="ECO:0000256" key="4">
    <source>
        <dbReference type="ARBA" id="ARBA00029821"/>
    </source>
</evidence>
<dbReference type="InterPro" id="IPR029063">
    <property type="entry name" value="SAM-dependent_MTases_sf"/>
</dbReference>
<organism evidence="7 8">
    <name type="scientific">Pseudonocardia spirodelae</name>
    <dbReference type="NCBI Taxonomy" id="3133431"/>
    <lineage>
        <taxon>Bacteria</taxon>
        <taxon>Bacillati</taxon>
        <taxon>Actinomycetota</taxon>
        <taxon>Actinomycetes</taxon>
        <taxon>Pseudonocardiales</taxon>
        <taxon>Pseudonocardiaceae</taxon>
        <taxon>Pseudonocardia</taxon>
    </lineage>
</organism>
<accession>A0ABU8T2V2</accession>